<evidence type="ECO:0000313" key="2">
    <source>
        <dbReference type="Proteomes" id="UP001239111"/>
    </source>
</evidence>
<reference evidence="1" key="1">
    <citation type="submission" date="2023-04" db="EMBL/GenBank/DDBJ databases">
        <title>A chromosome-level genome assembly of the parasitoid wasp Eretmocerus hayati.</title>
        <authorList>
            <person name="Zhong Y."/>
            <person name="Liu S."/>
            <person name="Liu Y."/>
        </authorList>
    </citation>
    <scope>NUCLEOTIDE SEQUENCE</scope>
    <source>
        <strain evidence="1">ZJU_SS_LIU_2023</strain>
    </source>
</reference>
<comment type="caution">
    <text evidence="1">The sequence shown here is derived from an EMBL/GenBank/DDBJ whole genome shotgun (WGS) entry which is preliminary data.</text>
</comment>
<accession>A0ACC2NQJ6</accession>
<organism evidence="1 2">
    <name type="scientific">Eretmocerus hayati</name>
    <dbReference type="NCBI Taxonomy" id="131215"/>
    <lineage>
        <taxon>Eukaryota</taxon>
        <taxon>Metazoa</taxon>
        <taxon>Ecdysozoa</taxon>
        <taxon>Arthropoda</taxon>
        <taxon>Hexapoda</taxon>
        <taxon>Insecta</taxon>
        <taxon>Pterygota</taxon>
        <taxon>Neoptera</taxon>
        <taxon>Endopterygota</taxon>
        <taxon>Hymenoptera</taxon>
        <taxon>Apocrita</taxon>
        <taxon>Proctotrupomorpha</taxon>
        <taxon>Chalcidoidea</taxon>
        <taxon>Aphelinidae</taxon>
        <taxon>Aphelininae</taxon>
        <taxon>Eretmocerus</taxon>
    </lineage>
</organism>
<sequence length="352" mass="39036">MSSSDNSSDDGAYTNPSSKLHNLNRQAKRKALSDEEDDDEDDDSDVSAVSPTRIIPEEDEDPSIFNSPGHKGGRVEVGDEEEKEEDTEQEEEESDDDLICTNLGQVRRGIVNGQVIGSPSSRGMPRTSTRNTISAGPSNIISLDDSIDRELDKTYDDSFSFSQEDENIVCIGSPGSPSAKKSRDDFEVSVKVRWMAQDVVPFKVRESETLQKIFLHFAKLADVSEEQIRITKNEKRIGPFDTPSSINYQVIDILDGGIISAEFKRNKGPPSSDNAEVGGCKIKIQTTDKKSLVITLKHEEKFSVLLNQCSEQLGIPKSKIKFFFDGEEVDITDTPDSLDLDDEACFDLKLLK</sequence>
<name>A0ACC2NQJ6_9HYME</name>
<gene>
    <name evidence="1" type="ORF">QAD02_004418</name>
</gene>
<protein>
    <submittedName>
        <fullName evidence="1">Uncharacterized protein</fullName>
    </submittedName>
</protein>
<proteinExistence type="predicted"/>
<dbReference type="EMBL" id="CM056743">
    <property type="protein sequence ID" value="KAJ8673156.1"/>
    <property type="molecule type" value="Genomic_DNA"/>
</dbReference>
<keyword evidence="2" id="KW-1185">Reference proteome</keyword>
<dbReference type="Proteomes" id="UP001239111">
    <property type="component" value="Chromosome 3"/>
</dbReference>
<evidence type="ECO:0000313" key="1">
    <source>
        <dbReference type="EMBL" id="KAJ8673156.1"/>
    </source>
</evidence>